<proteinExistence type="predicted"/>
<organism evidence="1">
    <name type="scientific">Fagus sylvatica</name>
    <name type="common">Beechnut</name>
    <dbReference type="NCBI Taxonomy" id="28930"/>
    <lineage>
        <taxon>Eukaryota</taxon>
        <taxon>Viridiplantae</taxon>
        <taxon>Streptophyta</taxon>
        <taxon>Embryophyta</taxon>
        <taxon>Tracheophyta</taxon>
        <taxon>Spermatophyta</taxon>
        <taxon>Magnoliopsida</taxon>
        <taxon>eudicotyledons</taxon>
        <taxon>Gunneridae</taxon>
        <taxon>Pentapetalae</taxon>
        <taxon>rosids</taxon>
        <taxon>fabids</taxon>
        <taxon>Fagales</taxon>
        <taxon>Fagaceae</taxon>
        <taxon>Fagus</taxon>
    </lineage>
</organism>
<accession>A0A2N9E166</accession>
<gene>
    <name evidence="1" type="ORF">FSB_LOCUS248</name>
</gene>
<dbReference type="EMBL" id="OIVN01000003">
    <property type="protein sequence ID" value="SPC72366.1"/>
    <property type="molecule type" value="Genomic_DNA"/>
</dbReference>
<name>A0A2N9E166_FAGSY</name>
<sequence>MMDNDEEDENKLRLIMVSIKRNLIITGPIQDSHQSQDEVISHFHYGLDPCWRQWNLAAVEVEHSYPQAKPMHIAAWPVLLETVNNIS</sequence>
<dbReference type="AlphaFoldDB" id="A0A2N9E166"/>
<reference evidence="1" key="1">
    <citation type="submission" date="2018-02" db="EMBL/GenBank/DDBJ databases">
        <authorList>
            <person name="Cohen D.B."/>
            <person name="Kent A.D."/>
        </authorList>
    </citation>
    <scope>NUCLEOTIDE SEQUENCE</scope>
</reference>
<evidence type="ECO:0000313" key="1">
    <source>
        <dbReference type="EMBL" id="SPC72366.1"/>
    </source>
</evidence>
<protein>
    <submittedName>
        <fullName evidence="1">Uncharacterized protein</fullName>
    </submittedName>
</protein>